<sequence length="423" mass="46050">MTETSLWKNNAFICLFASYATSMMGRWFDMVAILMLFGYIWEVSPLIMAFIPIAYALPNALLSQFAGIIADRFNKVHLMICADIGTALLTIALAFTLYPWLALPILLLRATLTVIHFPAQQALIKHIVPEKLLVKAITMTGTANELTKIIGPLAGGALGAIFSPRLCILINALAYLVSAIILIRMDKKSIPHENIEAKFVKQSETFWASWRDGWQTVLTNRRLTVSLLFALLAMTAIQLVDVQLPVLLREFAPDQPELTGWIMAAAGAGAAVMMIILSQRQRTLHYGINLGGSLVLMGCGFGGMSLIYEGMPSYLPLSFGFLAGLGVGLFTVSTSYILQKESTEKTISRISGIYSSLSGFVVLLAPLIGGLLVHLLGAPPVYQGVAVALILIGSTGFLCHKQLWGDTQTQNESHPHSQTHEIS</sequence>
<evidence type="ECO:0000313" key="8">
    <source>
        <dbReference type="EMBL" id="MCR6098752.1"/>
    </source>
</evidence>
<dbReference type="Proteomes" id="UP001057753">
    <property type="component" value="Unassembled WGS sequence"/>
</dbReference>
<feature type="transmembrane region" description="Helical" evidence="7">
    <location>
        <begin position="12"/>
        <end position="41"/>
    </location>
</feature>
<comment type="caution">
    <text evidence="8">The sequence shown here is derived from an EMBL/GenBank/DDBJ whole genome shotgun (WGS) entry which is preliminary data.</text>
</comment>
<dbReference type="PANTHER" id="PTHR43266:SF2">
    <property type="entry name" value="MAJOR FACILITATOR SUPERFAMILY (MFS) PROFILE DOMAIN-CONTAINING PROTEIN"/>
    <property type="match status" value="1"/>
</dbReference>
<keyword evidence="9" id="KW-1185">Reference proteome</keyword>
<dbReference type="InterPro" id="IPR022324">
    <property type="entry name" value="Bacilysin_exporter_BacE_put"/>
</dbReference>
<reference evidence="8" key="1">
    <citation type="submission" date="2020-06" db="EMBL/GenBank/DDBJ databases">
        <title>Insight into the genomes of haloalkaliphilic bacilli from Kenyan soda lakes.</title>
        <authorList>
            <person name="Mwirichia R."/>
            <person name="Villamizar G.C."/>
            <person name="Poehlein A."/>
            <person name="Mugweru J."/>
            <person name="Kipnyargis A."/>
            <person name="Kiplimo D."/>
            <person name="Orwa P."/>
            <person name="Daniel R."/>
        </authorList>
    </citation>
    <scope>NUCLEOTIDE SEQUENCE</scope>
    <source>
        <strain evidence="8">B1096_S55</strain>
    </source>
</reference>
<proteinExistence type="predicted"/>
<evidence type="ECO:0000256" key="3">
    <source>
        <dbReference type="ARBA" id="ARBA00022475"/>
    </source>
</evidence>
<keyword evidence="5 7" id="KW-1133">Transmembrane helix</keyword>
<evidence type="ECO:0000256" key="4">
    <source>
        <dbReference type="ARBA" id="ARBA00022692"/>
    </source>
</evidence>
<evidence type="ECO:0000256" key="5">
    <source>
        <dbReference type="ARBA" id="ARBA00022989"/>
    </source>
</evidence>
<dbReference type="PRINTS" id="PR01988">
    <property type="entry name" value="EXPORTERBACE"/>
</dbReference>
<feature type="transmembrane region" description="Helical" evidence="7">
    <location>
        <begin position="223"/>
        <end position="240"/>
    </location>
</feature>
<dbReference type="EMBL" id="JABXYM010000002">
    <property type="protein sequence ID" value="MCR6098752.1"/>
    <property type="molecule type" value="Genomic_DNA"/>
</dbReference>
<keyword evidence="6 7" id="KW-0472">Membrane</keyword>
<dbReference type="CDD" id="cd06173">
    <property type="entry name" value="MFS_MefA_like"/>
    <property type="match status" value="1"/>
</dbReference>
<dbReference type="InterPro" id="IPR036259">
    <property type="entry name" value="MFS_trans_sf"/>
</dbReference>
<dbReference type="Gene3D" id="1.20.1250.20">
    <property type="entry name" value="MFS general substrate transporter like domains"/>
    <property type="match status" value="1"/>
</dbReference>
<dbReference type="InterPro" id="IPR011701">
    <property type="entry name" value="MFS"/>
</dbReference>
<feature type="transmembrane region" description="Helical" evidence="7">
    <location>
        <begin position="314"/>
        <end position="338"/>
    </location>
</feature>
<feature type="transmembrane region" description="Helical" evidence="7">
    <location>
        <begin position="162"/>
        <end position="183"/>
    </location>
</feature>
<dbReference type="RefSeq" id="WP_257823137.1">
    <property type="nucleotide sequence ID" value="NZ_JABXYM010000002.1"/>
</dbReference>
<dbReference type="PANTHER" id="PTHR43266">
    <property type="entry name" value="MACROLIDE-EFFLUX PROTEIN"/>
    <property type="match status" value="1"/>
</dbReference>
<dbReference type="Pfam" id="PF07690">
    <property type="entry name" value="MFS_1"/>
    <property type="match status" value="1"/>
</dbReference>
<dbReference type="SUPFAM" id="SSF103473">
    <property type="entry name" value="MFS general substrate transporter"/>
    <property type="match status" value="1"/>
</dbReference>
<evidence type="ECO:0000256" key="7">
    <source>
        <dbReference type="SAM" id="Phobius"/>
    </source>
</evidence>
<feature type="transmembrane region" description="Helical" evidence="7">
    <location>
        <begin position="47"/>
        <end position="69"/>
    </location>
</feature>
<evidence type="ECO:0000313" key="9">
    <source>
        <dbReference type="Proteomes" id="UP001057753"/>
    </source>
</evidence>
<organism evidence="8 9">
    <name type="scientific">Salipaludibacillus agaradhaerens</name>
    <name type="common">Bacillus agaradhaerens</name>
    <dbReference type="NCBI Taxonomy" id="76935"/>
    <lineage>
        <taxon>Bacteria</taxon>
        <taxon>Bacillati</taxon>
        <taxon>Bacillota</taxon>
        <taxon>Bacilli</taxon>
        <taxon>Bacillales</taxon>
        <taxon>Bacillaceae</taxon>
    </lineage>
</organism>
<name>A0A9Q4B5N1_SALAG</name>
<protein>
    <submittedName>
        <fullName evidence="8">MFS transporter</fullName>
    </submittedName>
</protein>
<evidence type="ECO:0000256" key="2">
    <source>
        <dbReference type="ARBA" id="ARBA00022448"/>
    </source>
</evidence>
<accession>A0A9Q4B5N1</accession>
<comment type="subcellular location">
    <subcellularLocation>
        <location evidence="1">Cell membrane</location>
        <topology evidence="1">Multi-pass membrane protein</topology>
    </subcellularLocation>
</comment>
<evidence type="ECO:0000256" key="6">
    <source>
        <dbReference type="ARBA" id="ARBA00023136"/>
    </source>
</evidence>
<feature type="transmembrane region" description="Helical" evidence="7">
    <location>
        <begin position="290"/>
        <end position="308"/>
    </location>
</feature>
<feature type="transmembrane region" description="Helical" evidence="7">
    <location>
        <begin position="381"/>
        <end position="399"/>
    </location>
</feature>
<keyword evidence="4 7" id="KW-0812">Transmembrane</keyword>
<feature type="transmembrane region" description="Helical" evidence="7">
    <location>
        <begin position="350"/>
        <end position="375"/>
    </location>
</feature>
<evidence type="ECO:0000256" key="1">
    <source>
        <dbReference type="ARBA" id="ARBA00004651"/>
    </source>
</evidence>
<keyword evidence="3" id="KW-1003">Cell membrane</keyword>
<feature type="transmembrane region" description="Helical" evidence="7">
    <location>
        <begin position="76"/>
        <end position="101"/>
    </location>
</feature>
<gene>
    <name evidence="8" type="ORF">HXA33_19770</name>
</gene>
<keyword evidence="2" id="KW-0813">Transport</keyword>
<dbReference type="GO" id="GO:0022857">
    <property type="term" value="F:transmembrane transporter activity"/>
    <property type="evidence" value="ECO:0007669"/>
    <property type="project" value="InterPro"/>
</dbReference>
<feature type="transmembrane region" description="Helical" evidence="7">
    <location>
        <begin position="260"/>
        <end position="278"/>
    </location>
</feature>
<dbReference type="AlphaFoldDB" id="A0A9Q4B5N1"/>
<dbReference type="GO" id="GO:0005886">
    <property type="term" value="C:plasma membrane"/>
    <property type="evidence" value="ECO:0007669"/>
    <property type="project" value="UniProtKB-SubCell"/>
</dbReference>